<dbReference type="OrthoDB" id="9880435at2"/>
<name>A0A5P1R7P3_9GAMM</name>
<accession>A0A5P1R7P3</accession>
<gene>
    <name evidence="2" type="ORF">F0U83_00510</name>
</gene>
<dbReference type="EMBL" id="CP043869">
    <property type="protein sequence ID" value="QEQ95302.1"/>
    <property type="molecule type" value="Genomic_DNA"/>
</dbReference>
<keyword evidence="1" id="KW-0472">Membrane</keyword>
<evidence type="ECO:0000256" key="1">
    <source>
        <dbReference type="SAM" id="Phobius"/>
    </source>
</evidence>
<protein>
    <submittedName>
        <fullName evidence="2">Uncharacterized protein</fullName>
    </submittedName>
</protein>
<organism evidence="2 3">
    <name type="scientific">Neptunomonas concharum</name>
    <dbReference type="NCBI Taxonomy" id="1031538"/>
    <lineage>
        <taxon>Bacteria</taxon>
        <taxon>Pseudomonadati</taxon>
        <taxon>Pseudomonadota</taxon>
        <taxon>Gammaproteobacteria</taxon>
        <taxon>Oceanospirillales</taxon>
        <taxon>Oceanospirillaceae</taxon>
        <taxon>Neptunomonas</taxon>
    </lineage>
</organism>
<feature type="transmembrane region" description="Helical" evidence="1">
    <location>
        <begin position="21"/>
        <end position="38"/>
    </location>
</feature>
<reference evidence="2 3" key="1">
    <citation type="journal article" date="2019" name="Biochem. Eng. J.">
        <title>Metabolic engineering of the marine bacteria Neptunomonas concharum for the production of acetoin and meso-2,3-butanediol from acetate.</title>
        <authorList>
            <person name="Li W."/>
            <person name="Pu N."/>
            <person name="Liu C.-X."/>
            <person name="Yuan Q.-P."/>
            <person name="Li Z.-J."/>
        </authorList>
    </citation>
    <scope>NUCLEOTIDE SEQUENCE [LARGE SCALE GENOMIC DNA]</scope>
    <source>
        <strain evidence="2 3">JCM17730</strain>
    </source>
</reference>
<dbReference type="AlphaFoldDB" id="A0A5P1R7P3"/>
<dbReference type="Proteomes" id="UP000324760">
    <property type="component" value="Chromosome"/>
</dbReference>
<keyword evidence="1" id="KW-0812">Transmembrane</keyword>
<dbReference type="KEGG" id="ncu:F0U83_00510"/>
<feature type="transmembrane region" description="Helical" evidence="1">
    <location>
        <begin position="50"/>
        <end position="69"/>
    </location>
</feature>
<evidence type="ECO:0000313" key="3">
    <source>
        <dbReference type="Proteomes" id="UP000324760"/>
    </source>
</evidence>
<keyword evidence="3" id="KW-1185">Reference proteome</keyword>
<evidence type="ECO:0000313" key="2">
    <source>
        <dbReference type="EMBL" id="QEQ95302.1"/>
    </source>
</evidence>
<dbReference type="RefSeq" id="WP_138986005.1">
    <property type="nucleotide sequence ID" value="NZ_CP043869.1"/>
</dbReference>
<sequence>MKDINSELRKLVLGNGIRGTLLLIFLNYGFFSFVFNLVDLVTDFRAPAFGGPWGVLLFSCGMASAWLLWPYKLRSEKNI</sequence>
<keyword evidence="1" id="KW-1133">Transmembrane helix</keyword>
<proteinExistence type="predicted"/>